<feature type="compositionally biased region" description="Low complexity" evidence="1">
    <location>
        <begin position="117"/>
        <end position="132"/>
    </location>
</feature>
<dbReference type="Proteomes" id="UP000587586">
    <property type="component" value="Unassembled WGS sequence"/>
</dbReference>
<protein>
    <recommendedName>
        <fullName evidence="3">SPOR domain-containing protein</fullName>
    </recommendedName>
</protein>
<dbReference type="AlphaFoldDB" id="A0A6V8N3P6"/>
<feature type="domain" description="SPOR" evidence="3">
    <location>
        <begin position="153"/>
        <end position="229"/>
    </location>
</feature>
<keyword evidence="5" id="KW-1185">Reference proteome</keyword>
<gene>
    <name evidence="4" type="ORF">GMLC_01730</name>
</gene>
<dbReference type="InterPro" id="IPR007730">
    <property type="entry name" value="SPOR-like_dom"/>
</dbReference>
<keyword evidence="2" id="KW-1133">Transmembrane helix</keyword>
<feature type="region of interest" description="Disordered" evidence="1">
    <location>
        <begin position="1"/>
        <end position="24"/>
    </location>
</feature>
<evidence type="ECO:0000313" key="5">
    <source>
        <dbReference type="Proteomes" id="UP000587586"/>
    </source>
</evidence>
<name>A0A6V8N3P6_9BACT</name>
<sequence>MRDYSDKRGGREQTTFERRPVAKNRPRRESGPLIFLKWFLAFTAVFGTGFGAGWYVKGLRKPQPVVVAPAVKKDAPAAPAAEASAPKPDVPLTFYKTLPAGGKGAIGTGLNLKKPEPAGAPHETAPAAAAPAAPVAPAAGPAAPAAAPAADAKADNIRYVVQLASYRDKQEALSAQGKLTEKGTAAYLVESRLPDKGLWYRLRVGHKLTKSEALEMAAKFGKGAAVLPD</sequence>
<keyword evidence="2" id="KW-0812">Transmembrane</keyword>
<feature type="compositionally biased region" description="Basic and acidic residues" evidence="1">
    <location>
        <begin position="1"/>
        <end position="20"/>
    </location>
</feature>
<dbReference type="GO" id="GO:0042834">
    <property type="term" value="F:peptidoglycan binding"/>
    <property type="evidence" value="ECO:0007669"/>
    <property type="project" value="InterPro"/>
</dbReference>
<reference evidence="5" key="1">
    <citation type="submission" date="2020-06" db="EMBL/GenBank/DDBJ databases">
        <title>Draft genomic sequecing of Geomonas sp. Red745.</title>
        <authorList>
            <person name="Itoh H."/>
            <person name="Xu Z.X."/>
            <person name="Ushijima N."/>
            <person name="Masuda Y."/>
            <person name="Shiratori Y."/>
            <person name="Senoo K."/>
        </authorList>
    </citation>
    <scope>NUCLEOTIDE SEQUENCE [LARGE SCALE GENOMIC DNA]</scope>
    <source>
        <strain evidence="5">Red745</strain>
    </source>
</reference>
<dbReference type="PROSITE" id="PS51724">
    <property type="entry name" value="SPOR"/>
    <property type="match status" value="1"/>
</dbReference>
<feature type="transmembrane region" description="Helical" evidence="2">
    <location>
        <begin position="33"/>
        <end position="56"/>
    </location>
</feature>
<evidence type="ECO:0000256" key="1">
    <source>
        <dbReference type="SAM" id="MobiDB-lite"/>
    </source>
</evidence>
<dbReference type="Pfam" id="PF05036">
    <property type="entry name" value="SPOR"/>
    <property type="match status" value="1"/>
</dbReference>
<dbReference type="Gene3D" id="3.30.70.1070">
    <property type="entry name" value="Sporulation related repeat"/>
    <property type="match status" value="1"/>
</dbReference>
<dbReference type="SUPFAM" id="SSF110997">
    <property type="entry name" value="Sporulation related repeat"/>
    <property type="match status" value="1"/>
</dbReference>
<evidence type="ECO:0000256" key="2">
    <source>
        <dbReference type="SAM" id="Phobius"/>
    </source>
</evidence>
<evidence type="ECO:0000313" key="4">
    <source>
        <dbReference type="EMBL" id="GFO66594.1"/>
    </source>
</evidence>
<keyword evidence="2" id="KW-0472">Membrane</keyword>
<comment type="caution">
    <text evidence="4">The sequence shown here is derived from an EMBL/GenBank/DDBJ whole genome shotgun (WGS) entry which is preliminary data.</text>
</comment>
<accession>A0A6V8N3P6</accession>
<dbReference type="EMBL" id="BLXZ01000001">
    <property type="protein sequence ID" value="GFO66594.1"/>
    <property type="molecule type" value="Genomic_DNA"/>
</dbReference>
<evidence type="ECO:0000259" key="3">
    <source>
        <dbReference type="PROSITE" id="PS51724"/>
    </source>
</evidence>
<organism evidence="4 5">
    <name type="scientific">Geomonas limicola</name>
    <dbReference type="NCBI Taxonomy" id="2740186"/>
    <lineage>
        <taxon>Bacteria</taxon>
        <taxon>Pseudomonadati</taxon>
        <taxon>Thermodesulfobacteriota</taxon>
        <taxon>Desulfuromonadia</taxon>
        <taxon>Geobacterales</taxon>
        <taxon>Geobacteraceae</taxon>
        <taxon>Geomonas</taxon>
    </lineage>
</organism>
<dbReference type="InterPro" id="IPR036680">
    <property type="entry name" value="SPOR-like_sf"/>
</dbReference>
<feature type="region of interest" description="Disordered" evidence="1">
    <location>
        <begin position="112"/>
        <end position="132"/>
    </location>
</feature>
<dbReference type="RefSeq" id="WP_183359136.1">
    <property type="nucleotide sequence ID" value="NZ_BLXZ01000001.1"/>
</dbReference>
<proteinExistence type="predicted"/>